<evidence type="ECO:0000256" key="5">
    <source>
        <dbReference type="ARBA" id="ARBA00023136"/>
    </source>
</evidence>
<dbReference type="Proteomes" id="UP000193920">
    <property type="component" value="Unassembled WGS sequence"/>
</dbReference>
<keyword evidence="2" id="KW-0813">Transport</keyword>
<dbReference type="InterPro" id="IPR020846">
    <property type="entry name" value="MFS_dom"/>
</dbReference>
<feature type="transmembrane region" description="Helical" evidence="6">
    <location>
        <begin position="251"/>
        <end position="276"/>
    </location>
</feature>
<dbReference type="STRING" id="1754190.A0A1Y1Y1S8"/>
<proteinExistence type="predicted"/>
<feature type="transmembrane region" description="Helical" evidence="6">
    <location>
        <begin position="53"/>
        <end position="74"/>
    </location>
</feature>
<sequence length="492" mass="54473">MGGSAELTDRKRLLIFINVSISTFAGTMLGTALTTALPPIMKDYNISVNTAQWLTSGFNLVMSIIIPLTSFLITRFKTKRLFLTAIILFLSELFQAGGSALISSMAQVITLSIFPPEKRGYYMGWYGLALNAAPIISPTIAGILVDAIHWKMIFILAAVIMLVTLIYTLYIFEDVLENKKIDFDAISFVLSGIAFGSITLAVGNFGTHKFISYHVGMVLLIGFIAGVIFTYRQLHIKIPFLDLRVFKHKDFTIAVWSTIIIQLILMGSAIIFPVYFQQVKGRSATISGLAVLPGTMALSIVSPFAGKIYDKIGIRFLFLFTGIVSTLSNLSLYFITIHTNIWVVSTINIARSAALGVLTMPVFTWGMRKVPESRTADGSATLNSFRILSMGVGSALFVSIMTNVRDYVRGKKENPDLYGINVVFLGMAILSFIVLLFGIFGCENQYFWKIGGKKGKDIKNSMEELDTMGKEDKKNLEKKYSDDDDIIKLLIE</sequence>
<gene>
    <name evidence="8" type="ORF">LY90DRAFT_679224</name>
</gene>
<feature type="transmembrane region" description="Helical" evidence="6">
    <location>
        <begin position="152"/>
        <end position="172"/>
    </location>
</feature>
<evidence type="ECO:0000256" key="2">
    <source>
        <dbReference type="ARBA" id="ARBA00022448"/>
    </source>
</evidence>
<dbReference type="EMBL" id="MCOG01000866">
    <property type="protein sequence ID" value="ORX91584.1"/>
    <property type="molecule type" value="Genomic_DNA"/>
</dbReference>
<feature type="transmembrane region" description="Helical" evidence="6">
    <location>
        <begin position="210"/>
        <end position="231"/>
    </location>
</feature>
<organism evidence="8 9">
    <name type="scientific">Neocallimastix californiae</name>
    <dbReference type="NCBI Taxonomy" id="1754190"/>
    <lineage>
        <taxon>Eukaryota</taxon>
        <taxon>Fungi</taxon>
        <taxon>Fungi incertae sedis</taxon>
        <taxon>Chytridiomycota</taxon>
        <taxon>Chytridiomycota incertae sedis</taxon>
        <taxon>Neocallimastigomycetes</taxon>
        <taxon>Neocallimastigales</taxon>
        <taxon>Neocallimastigaceae</taxon>
        <taxon>Neocallimastix</taxon>
    </lineage>
</organism>
<dbReference type="PROSITE" id="PS50850">
    <property type="entry name" value="MFS"/>
    <property type="match status" value="1"/>
</dbReference>
<dbReference type="AlphaFoldDB" id="A0A1Y1Y1S8"/>
<feature type="transmembrane region" description="Helical" evidence="6">
    <location>
        <begin position="12"/>
        <end position="33"/>
    </location>
</feature>
<name>A0A1Y1Y1S8_9FUNG</name>
<dbReference type="GO" id="GO:0016020">
    <property type="term" value="C:membrane"/>
    <property type="evidence" value="ECO:0007669"/>
    <property type="project" value="UniProtKB-SubCell"/>
</dbReference>
<comment type="subcellular location">
    <subcellularLocation>
        <location evidence="1">Membrane</location>
        <topology evidence="1">Multi-pass membrane protein</topology>
    </subcellularLocation>
</comment>
<keyword evidence="5 6" id="KW-0472">Membrane</keyword>
<dbReference type="InterPro" id="IPR036259">
    <property type="entry name" value="MFS_trans_sf"/>
</dbReference>
<evidence type="ECO:0000313" key="9">
    <source>
        <dbReference type="Proteomes" id="UP000193920"/>
    </source>
</evidence>
<evidence type="ECO:0000256" key="6">
    <source>
        <dbReference type="SAM" id="Phobius"/>
    </source>
</evidence>
<protein>
    <submittedName>
        <fullName evidence="8">MFS family major facilitator transporter</fullName>
    </submittedName>
</protein>
<dbReference type="PANTHER" id="PTHR42718">
    <property type="entry name" value="MAJOR FACILITATOR SUPERFAMILY MULTIDRUG TRANSPORTER MFSC"/>
    <property type="match status" value="1"/>
</dbReference>
<evidence type="ECO:0000259" key="7">
    <source>
        <dbReference type="PROSITE" id="PS50850"/>
    </source>
</evidence>
<evidence type="ECO:0000256" key="1">
    <source>
        <dbReference type="ARBA" id="ARBA00004141"/>
    </source>
</evidence>
<dbReference type="Pfam" id="PF07690">
    <property type="entry name" value="MFS_1"/>
    <property type="match status" value="1"/>
</dbReference>
<dbReference type="Gene3D" id="1.20.1250.20">
    <property type="entry name" value="MFS general substrate transporter like domains"/>
    <property type="match status" value="2"/>
</dbReference>
<reference evidence="8 9" key="1">
    <citation type="submission" date="2016-08" db="EMBL/GenBank/DDBJ databases">
        <title>A Parts List for Fungal Cellulosomes Revealed by Comparative Genomics.</title>
        <authorList>
            <consortium name="DOE Joint Genome Institute"/>
            <person name="Haitjema C.H."/>
            <person name="Gilmore S.P."/>
            <person name="Henske J.K."/>
            <person name="Solomon K.V."/>
            <person name="De Groot R."/>
            <person name="Kuo A."/>
            <person name="Mondo S.J."/>
            <person name="Salamov A.A."/>
            <person name="Labutti K."/>
            <person name="Zhao Z."/>
            <person name="Chiniquy J."/>
            <person name="Barry K."/>
            <person name="Brewer H.M."/>
            <person name="Purvine S.O."/>
            <person name="Wright A.T."/>
            <person name="Boxma B."/>
            <person name="Van Alen T."/>
            <person name="Hackstein J.H."/>
            <person name="Baker S.E."/>
            <person name="Grigoriev I.V."/>
            <person name="O'Malley M.A."/>
        </authorList>
    </citation>
    <scope>NUCLEOTIDE SEQUENCE [LARGE SCALE GENOMIC DNA]</scope>
    <source>
        <strain evidence="8 9">G1</strain>
    </source>
</reference>
<evidence type="ECO:0000256" key="4">
    <source>
        <dbReference type="ARBA" id="ARBA00022989"/>
    </source>
</evidence>
<feature type="transmembrane region" description="Helical" evidence="6">
    <location>
        <begin position="417"/>
        <end position="440"/>
    </location>
</feature>
<keyword evidence="4 6" id="KW-1133">Transmembrane helix</keyword>
<evidence type="ECO:0000313" key="8">
    <source>
        <dbReference type="EMBL" id="ORX91584.1"/>
    </source>
</evidence>
<feature type="transmembrane region" description="Helical" evidence="6">
    <location>
        <begin position="288"/>
        <end position="306"/>
    </location>
</feature>
<keyword evidence="9" id="KW-1185">Reference proteome</keyword>
<feature type="transmembrane region" description="Helical" evidence="6">
    <location>
        <begin position="81"/>
        <end position="102"/>
    </location>
</feature>
<feature type="transmembrane region" description="Helical" evidence="6">
    <location>
        <begin position="312"/>
        <end position="335"/>
    </location>
</feature>
<dbReference type="InterPro" id="IPR011701">
    <property type="entry name" value="MFS"/>
</dbReference>
<dbReference type="GO" id="GO:0022857">
    <property type="term" value="F:transmembrane transporter activity"/>
    <property type="evidence" value="ECO:0007669"/>
    <property type="project" value="InterPro"/>
</dbReference>
<feature type="transmembrane region" description="Helical" evidence="6">
    <location>
        <begin position="385"/>
        <end position="405"/>
    </location>
</feature>
<dbReference type="PANTHER" id="PTHR42718:SF9">
    <property type="entry name" value="MAJOR FACILITATOR SUPERFAMILY MULTIDRUG TRANSPORTER MFSC"/>
    <property type="match status" value="1"/>
</dbReference>
<dbReference type="PRINTS" id="PR01036">
    <property type="entry name" value="TCRTETB"/>
</dbReference>
<keyword evidence="3 6" id="KW-0812">Transmembrane</keyword>
<feature type="transmembrane region" description="Helical" evidence="6">
    <location>
        <begin position="184"/>
        <end position="203"/>
    </location>
</feature>
<feature type="transmembrane region" description="Helical" evidence="6">
    <location>
        <begin position="342"/>
        <end position="365"/>
    </location>
</feature>
<comment type="caution">
    <text evidence="8">The sequence shown here is derived from an EMBL/GenBank/DDBJ whole genome shotgun (WGS) entry which is preliminary data.</text>
</comment>
<feature type="transmembrane region" description="Helical" evidence="6">
    <location>
        <begin position="122"/>
        <end position="145"/>
    </location>
</feature>
<dbReference type="SUPFAM" id="SSF103473">
    <property type="entry name" value="MFS general substrate transporter"/>
    <property type="match status" value="1"/>
</dbReference>
<accession>A0A1Y1Y1S8</accession>
<dbReference type="OrthoDB" id="10021397at2759"/>
<evidence type="ECO:0000256" key="3">
    <source>
        <dbReference type="ARBA" id="ARBA00022692"/>
    </source>
</evidence>
<feature type="domain" description="Major facilitator superfamily (MFS) profile" evidence="7">
    <location>
        <begin position="1"/>
        <end position="446"/>
    </location>
</feature>